<evidence type="ECO:0000313" key="3">
    <source>
        <dbReference type="EMBL" id="NJC27023.1"/>
    </source>
</evidence>
<dbReference type="RefSeq" id="WP_168037785.1">
    <property type="nucleotide sequence ID" value="NZ_JAATJH010000004.1"/>
</dbReference>
<accession>A0ABX0XCM1</accession>
<reference evidence="3 4" key="1">
    <citation type="submission" date="2020-03" db="EMBL/GenBank/DDBJ databases">
        <title>Genomic Encyclopedia of Type Strains, Phase IV (KMG-IV): sequencing the most valuable type-strain genomes for metagenomic binning, comparative biology and taxonomic classification.</title>
        <authorList>
            <person name="Goeker M."/>
        </authorList>
    </citation>
    <scope>NUCLEOTIDE SEQUENCE [LARGE SCALE GENOMIC DNA]</scope>
    <source>
        <strain evidence="3 4">DSM 105096</strain>
    </source>
</reference>
<evidence type="ECO:0000259" key="1">
    <source>
        <dbReference type="Pfam" id="PF13280"/>
    </source>
</evidence>
<dbReference type="Pfam" id="PF13280">
    <property type="entry name" value="WYL"/>
    <property type="match status" value="1"/>
</dbReference>
<name>A0ABX0XCM1_9BACT</name>
<evidence type="ECO:0000313" key="4">
    <source>
        <dbReference type="Proteomes" id="UP000770785"/>
    </source>
</evidence>
<dbReference type="EMBL" id="JAATJH010000004">
    <property type="protein sequence ID" value="NJC27023.1"/>
    <property type="molecule type" value="Genomic_DNA"/>
</dbReference>
<gene>
    <name evidence="3" type="ORF">GGR27_002536</name>
</gene>
<feature type="domain" description="WCX" evidence="2">
    <location>
        <begin position="257"/>
        <end position="329"/>
    </location>
</feature>
<dbReference type="PANTHER" id="PTHR34580">
    <property type="match status" value="1"/>
</dbReference>
<feature type="domain" description="WYL" evidence="1">
    <location>
        <begin position="156"/>
        <end position="224"/>
    </location>
</feature>
<dbReference type="InterPro" id="IPR026881">
    <property type="entry name" value="WYL_dom"/>
</dbReference>
<dbReference type="Proteomes" id="UP000770785">
    <property type="component" value="Unassembled WGS sequence"/>
</dbReference>
<keyword evidence="4" id="KW-1185">Reference proteome</keyword>
<proteinExistence type="predicted"/>
<dbReference type="GO" id="GO:0003677">
    <property type="term" value="F:DNA binding"/>
    <property type="evidence" value="ECO:0007669"/>
    <property type="project" value="UniProtKB-KW"/>
</dbReference>
<dbReference type="InterPro" id="IPR051534">
    <property type="entry name" value="CBASS_pafABC_assoc_protein"/>
</dbReference>
<dbReference type="PANTHER" id="PTHR34580:SF9">
    <property type="entry name" value="SLL5097 PROTEIN"/>
    <property type="match status" value="1"/>
</dbReference>
<dbReference type="PROSITE" id="PS52050">
    <property type="entry name" value="WYL"/>
    <property type="match status" value="1"/>
</dbReference>
<protein>
    <submittedName>
        <fullName evidence="3">DNA-binding transcriptional regulator YafY</fullName>
    </submittedName>
</protein>
<evidence type="ECO:0000259" key="2">
    <source>
        <dbReference type="Pfam" id="PF25583"/>
    </source>
</evidence>
<sequence length="342" mass="39430">MAVNKNALLRYKTLDRCFRNTGRQYFIQDLLDECNAAILDENPDSNGIQVRQLYADIKFLETEAGGGIELRKDKIGKKPYYRYRDPTFTLYGQELNESEATQMRAALEILTRFSGSPQFGWVNEMIPMLESRFGLVERKGEIISFESNVDLKGIDFLTPLFNAIVNERVLTVEYQDFQSPEPYEVTFHPYYLKQYNSRWFVFGYNPEADVPNWNLALDRIASVTETSLNYKQTVIDWEDYFYDIVGVTRQVEGKIQEIMLHFTADVAPYVLTKPLHPSQKSRMRVSGLKVVIKVIPNFELVKLILSFGEQVAVVSPVEFQKVVAKRIGEANAHYGKRTILAN</sequence>
<keyword evidence="3" id="KW-0238">DNA-binding</keyword>
<dbReference type="Pfam" id="PF25583">
    <property type="entry name" value="WCX"/>
    <property type="match status" value="1"/>
</dbReference>
<organism evidence="3 4">
    <name type="scientific">Neolewinella antarctica</name>
    <dbReference type="NCBI Taxonomy" id="442734"/>
    <lineage>
        <taxon>Bacteria</taxon>
        <taxon>Pseudomonadati</taxon>
        <taxon>Bacteroidota</taxon>
        <taxon>Saprospiria</taxon>
        <taxon>Saprospirales</taxon>
        <taxon>Lewinellaceae</taxon>
        <taxon>Neolewinella</taxon>
    </lineage>
</organism>
<comment type="caution">
    <text evidence="3">The sequence shown here is derived from an EMBL/GenBank/DDBJ whole genome shotgun (WGS) entry which is preliminary data.</text>
</comment>
<dbReference type="InterPro" id="IPR057727">
    <property type="entry name" value="WCX_dom"/>
</dbReference>